<comment type="subcellular location">
    <subcellularLocation>
        <location evidence="1">Cell inner membrane</location>
        <topology evidence="1">Multi-pass membrane protein</topology>
    </subcellularLocation>
</comment>
<keyword evidence="1" id="KW-1133">Transmembrane helix</keyword>
<reference evidence="2 3" key="1">
    <citation type="submission" date="2023-03" db="EMBL/GenBank/DDBJ databases">
        <title>Host association and intracellularity evolved multiple times independently in the Rickettsiales.</title>
        <authorList>
            <person name="Castelli M."/>
            <person name="Nardi T."/>
            <person name="Gammuto L."/>
            <person name="Bellinzona G."/>
            <person name="Sabaneyeva E."/>
            <person name="Potekhin A."/>
            <person name="Serra V."/>
            <person name="Petroni G."/>
            <person name="Sassera D."/>
        </authorList>
    </citation>
    <scope>NUCLEOTIDE SEQUENCE [LARGE SCALE GENOMIC DNA]</scope>
    <source>
        <strain evidence="2 3">Sr 2-6</strain>
    </source>
</reference>
<evidence type="ECO:0000256" key="1">
    <source>
        <dbReference type="HAMAP-Rule" id="MF_02088"/>
    </source>
</evidence>
<dbReference type="Pfam" id="PF02592">
    <property type="entry name" value="Vut_1"/>
    <property type="match status" value="1"/>
</dbReference>
<feature type="transmembrane region" description="Helical" evidence="1">
    <location>
        <begin position="145"/>
        <end position="169"/>
    </location>
</feature>
<feature type="transmembrane region" description="Helical" evidence="1">
    <location>
        <begin position="37"/>
        <end position="59"/>
    </location>
</feature>
<dbReference type="PANTHER" id="PTHR34300">
    <property type="entry name" value="QUEUOSINE PRECURSOR TRANSPORTER-RELATED"/>
    <property type="match status" value="1"/>
</dbReference>
<dbReference type="EMBL" id="JARJFB010000114">
    <property type="protein sequence ID" value="MEA0971318.1"/>
    <property type="molecule type" value="Genomic_DNA"/>
</dbReference>
<comment type="caution">
    <text evidence="2">The sequence shown here is derived from an EMBL/GenBank/DDBJ whole genome shotgun (WGS) entry which is preliminary data.</text>
</comment>
<feature type="transmembrane region" description="Helical" evidence="1">
    <location>
        <begin position="71"/>
        <end position="92"/>
    </location>
</feature>
<dbReference type="PANTHER" id="PTHR34300:SF2">
    <property type="entry name" value="QUEUOSINE PRECURSOR TRANSPORTER-RELATED"/>
    <property type="match status" value="1"/>
</dbReference>
<keyword evidence="1" id="KW-0472">Membrane</keyword>
<accession>A0ABU5NDU0</accession>
<keyword evidence="1" id="KW-0812">Transmembrane</keyword>
<feature type="transmembrane region" description="Helical" evidence="1">
    <location>
        <begin position="12"/>
        <end position="31"/>
    </location>
</feature>
<gene>
    <name evidence="2" type="ORF">Megvenef_01293</name>
</gene>
<dbReference type="HAMAP" id="MF_02088">
    <property type="entry name" value="Q_prec_transport"/>
    <property type="match status" value="1"/>
</dbReference>
<keyword evidence="1" id="KW-0997">Cell inner membrane</keyword>
<feature type="transmembrane region" description="Helical" evidence="1">
    <location>
        <begin position="104"/>
        <end position="124"/>
    </location>
</feature>
<dbReference type="RefSeq" id="WP_322777220.1">
    <property type="nucleotide sequence ID" value="NZ_JARJFB010000114.1"/>
</dbReference>
<dbReference type="NCBIfam" id="TIGR00697">
    <property type="entry name" value="queuosine precursor transporter"/>
    <property type="match status" value="1"/>
</dbReference>
<evidence type="ECO:0000313" key="2">
    <source>
        <dbReference type="EMBL" id="MEA0971318.1"/>
    </source>
</evidence>
<feature type="transmembrane region" description="Helical" evidence="1">
    <location>
        <begin position="175"/>
        <end position="192"/>
    </location>
</feature>
<organism evidence="2 3">
    <name type="scientific">Candidatus Megaera venefica</name>
    <dbReference type="NCBI Taxonomy" id="2055910"/>
    <lineage>
        <taxon>Bacteria</taxon>
        <taxon>Pseudomonadati</taxon>
        <taxon>Pseudomonadota</taxon>
        <taxon>Alphaproteobacteria</taxon>
        <taxon>Rickettsiales</taxon>
        <taxon>Rickettsiaceae</taxon>
        <taxon>Candidatus Megaera</taxon>
    </lineage>
</organism>
<keyword evidence="1" id="KW-1003">Cell membrane</keyword>
<proteinExistence type="inferred from homology"/>
<dbReference type="InterPro" id="IPR003744">
    <property type="entry name" value="YhhQ"/>
</dbReference>
<protein>
    <recommendedName>
        <fullName evidence="1">Probable queuosine precursor transporter</fullName>
        <shortName evidence="1">Q precursor transporter</shortName>
    </recommendedName>
</protein>
<sequence>MPELQTNRKFKYYDIIAIAFITCLITANLGATKLWQFGSLTLPGGILVFPMLYVLNDILTEVYGFTASRKVIWLALFSNLFLTLVLYVVVYLPPSEHWNNNEAFIQIFSLTPRIFVASLVSYFIGELLNASIISTLKIMLEGRNFALRAILSTCVGAFIETAIFASIAFGLKLPVSHLLSMIFTLTALKVLYELAVLPITVKVTCYLKKVENMDSYEKPSWHGVMGWSK</sequence>
<keyword evidence="3" id="KW-1185">Reference proteome</keyword>
<dbReference type="Proteomes" id="UP001291687">
    <property type="component" value="Unassembled WGS sequence"/>
</dbReference>
<name>A0ABU5NDU0_9RICK</name>
<keyword evidence="1" id="KW-0813">Transport</keyword>
<evidence type="ECO:0000313" key="3">
    <source>
        <dbReference type="Proteomes" id="UP001291687"/>
    </source>
</evidence>
<comment type="similarity">
    <text evidence="1">Belongs to the vitamin uptake transporter (VUT/ECF) (TC 2.A.88) family. Q precursor transporter subfamily.</text>
</comment>
<comment type="function">
    <text evidence="1">Involved in the import of queuosine (Q) precursors, required for Q precursor salvage.</text>
</comment>